<dbReference type="Proteomes" id="UP001161438">
    <property type="component" value="Chromosome 1"/>
</dbReference>
<keyword evidence="2" id="KW-1133">Transmembrane helix</keyword>
<evidence type="ECO:0000313" key="4">
    <source>
        <dbReference type="Proteomes" id="UP001161438"/>
    </source>
</evidence>
<feature type="region of interest" description="Disordered" evidence="1">
    <location>
        <begin position="210"/>
        <end position="260"/>
    </location>
</feature>
<feature type="compositionally biased region" description="Polar residues" evidence="1">
    <location>
        <begin position="8"/>
        <end position="21"/>
    </location>
</feature>
<feature type="compositionally biased region" description="Basic residues" evidence="1">
    <location>
        <begin position="241"/>
        <end position="250"/>
    </location>
</feature>
<protein>
    <recommendedName>
        <fullName evidence="5">Frt2p</fullName>
    </recommendedName>
</protein>
<dbReference type="AlphaFoldDB" id="A0AA35IVV2"/>
<keyword evidence="2" id="KW-0472">Membrane</keyword>
<name>A0AA35IVV2_SACMI</name>
<dbReference type="GO" id="GO:0005783">
    <property type="term" value="C:endoplasmic reticulum"/>
    <property type="evidence" value="ECO:0007669"/>
    <property type="project" value="InterPro"/>
</dbReference>
<keyword evidence="2" id="KW-0812">Transmembrane</keyword>
<dbReference type="Pfam" id="PF13694">
    <property type="entry name" value="Hph"/>
    <property type="match status" value="1"/>
</dbReference>
<dbReference type="EMBL" id="OX365757">
    <property type="protein sequence ID" value="CAI4037085.1"/>
    <property type="molecule type" value="Genomic_DNA"/>
</dbReference>
<feature type="transmembrane region" description="Helical" evidence="2">
    <location>
        <begin position="514"/>
        <end position="531"/>
    </location>
</feature>
<keyword evidence="4" id="KW-1185">Reference proteome</keyword>
<evidence type="ECO:0000256" key="2">
    <source>
        <dbReference type="SAM" id="Phobius"/>
    </source>
</evidence>
<organism evidence="3 4">
    <name type="scientific">Saccharomyces mikatae IFO 1815</name>
    <dbReference type="NCBI Taxonomy" id="226126"/>
    <lineage>
        <taxon>Eukaryota</taxon>
        <taxon>Fungi</taxon>
        <taxon>Dikarya</taxon>
        <taxon>Ascomycota</taxon>
        <taxon>Saccharomycotina</taxon>
        <taxon>Saccharomycetes</taxon>
        <taxon>Saccharomycetales</taxon>
        <taxon>Saccharomycetaceae</taxon>
        <taxon>Saccharomyces</taxon>
    </lineage>
</organism>
<evidence type="ECO:0000313" key="3">
    <source>
        <dbReference type="EMBL" id="CAI4037085.1"/>
    </source>
</evidence>
<sequence>MQHDQAKHSSLQIGLSDTGGSNKDGLEVRPLADAKEMLTSKGTDAVFGHKSTVETKPNMGWQASHSNLAALHDKEQKYEMEHHHARHKLHRQIIPDYTSASTAMFSDCMFNTAPDKVRCLSTMKSSGLSPKHPFNVVATFKGPFPQHDIESKPLDSGNSAKDHFPPSFKALQVQQHPAHHHYKNNDKGGLKSPSRSFVKDKKRLVHRFLKSMEPSSSAQSKESSTLAPPFNPILPNSMLKSSKRVSRPHSHVSDGNSSSQADLSLQSLLYHDLESSPNKEVSRFSFSKDSSASVVSESTSAVDDSNELPSKDLSDKSFSMSSSSSLPSSSSSSSSTSFSQSLAVDPLEPPGNIRYSSSNLSLNSDELDYYQHHIGLQLQQTETLLKHNLKDGVLKDENDLAKNITNFDKIVKDLRDLRFRTIEWKELVEEDYLMNLKQDFDKKNPESFESRLTDTIDTNVAKLQDLEQRMAFCKERLASRKEAMRKMESLLSLENSLMISKKNVRFMSKYRNEALDVLFLFIIIIFIYYIGKHVI</sequence>
<feature type="compositionally biased region" description="Low complexity" evidence="1">
    <location>
        <begin position="211"/>
        <end position="224"/>
    </location>
</feature>
<dbReference type="RefSeq" id="XP_056080202.1">
    <property type="nucleotide sequence ID" value="XM_056224585.1"/>
</dbReference>
<feature type="region of interest" description="Disordered" evidence="1">
    <location>
        <begin position="295"/>
        <end position="350"/>
    </location>
</feature>
<dbReference type="InterPro" id="IPR025752">
    <property type="entry name" value="HPH_family"/>
</dbReference>
<proteinExistence type="predicted"/>
<reference evidence="3" key="1">
    <citation type="submission" date="2022-10" db="EMBL/GenBank/DDBJ databases">
        <authorList>
            <person name="Byrne P K."/>
        </authorList>
    </citation>
    <scope>NUCLEOTIDE SEQUENCE</scope>
    <source>
        <strain evidence="3">IFO1815</strain>
    </source>
</reference>
<evidence type="ECO:0008006" key="5">
    <source>
        <dbReference type="Google" id="ProtNLM"/>
    </source>
</evidence>
<evidence type="ECO:0000256" key="1">
    <source>
        <dbReference type="SAM" id="MobiDB-lite"/>
    </source>
</evidence>
<dbReference type="GeneID" id="80916298"/>
<feature type="compositionally biased region" description="Low complexity" evidence="1">
    <location>
        <begin position="316"/>
        <end position="341"/>
    </location>
</feature>
<feature type="region of interest" description="Disordered" evidence="1">
    <location>
        <begin position="172"/>
        <end position="196"/>
    </location>
</feature>
<accession>A0AA35IVV2</accession>
<feature type="region of interest" description="Disordered" evidence="1">
    <location>
        <begin position="1"/>
        <end position="26"/>
    </location>
</feature>
<gene>
    <name evidence="3" type="primary">SMKI01G0420</name>
    <name evidence="3" type="ORF">SMKI_01G0420</name>
</gene>